<organism evidence="2 3">
    <name type="scientific">Cotesia congregata</name>
    <name type="common">Parasitoid wasp</name>
    <name type="synonym">Apanteles congregatus</name>
    <dbReference type="NCBI Taxonomy" id="51543"/>
    <lineage>
        <taxon>Eukaryota</taxon>
        <taxon>Metazoa</taxon>
        <taxon>Ecdysozoa</taxon>
        <taxon>Arthropoda</taxon>
        <taxon>Hexapoda</taxon>
        <taxon>Insecta</taxon>
        <taxon>Pterygota</taxon>
        <taxon>Neoptera</taxon>
        <taxon>Endopterygota</taxon>
        <taxon>Hymenoptera</taxon>
        <taxon>Apocrita</taxon>
        <taxon>Ichneumonoidea</taxon>
        <taxon>Braconidae</taxon>
        <taxon>Microgastrinae</taxon>
        <taxon>Cotesia</taxon>
    </lineage>
</organism>
<keyword evidence="3" id="KW-1185">Reference proteome</keyword>
<evidence type="ECO:0000313" key="2">
    <source>
        <dbReference type="EMBL" id="CAG5102958.1"/>
    </source>
</evidence>
<comment type="caution">
    <text evidence="2">The sequence shown here is derived from an EMBL/GenBank/DDBJ whole genome shotgun (WGS) entry which is preliminary data.</text>
</comment>
<feature type="compositionally biased region" description="Basic and acidic residues" evidence="1">
    <location>
        <begin position="93"/>
        <end position="115"/>
    </location>
</feature>
<protein>
    <submittedName>
        <fullName evidence="2">Uncharacterized protein</fullName>
    </submittedName>
</protein>
<accession>A0A8J2MQD7</accession>
<sequence length="235" mass="26694">METKVMQVQPYALISRIDALENYSVCRTKKICFLKDKKYHPIRESPASNRKLYVEENGKFVQIKISKFAETEKELLSIVTRKRIIIKAKKTHSPKENKSKKAKIKEQLGKEKQSAISEKKNIVNSVKRVNDSSDAQYRDELDELLNKTSASEADLDSPLQSQSTLRNSHCSHAKPRSQRTSISSSRSIATDLSHRSSKAQSRHGSKTLPRDQGFDRSLDLNPDRGPDQGLDRSLN</sequence>
<feature type="region of interest" description="Disordered" evidence="1">
    <location>
        <begin position="89"/>
        <end position="115"/>
    </location>
</feature>
<reference evidence="2" key="1">
    <citation type="submission" date="2021-04" db="EMBL/GenBank/DDBJ databases">
        <authorList>
            <person name="Chebbi M.A.C M."/>
        </authorList>
    </citation>
    <scope>NUCLEOTIDE SEQUENCE</scope>
</reference>
<feature type="compositionally biased region" description="Basic residues" evidence="1">
    <location>
        <begin position="195"/>
        <end position="205"/>
    </location>
</feature>
<feature type="compositionally biased region" description="Basic and acidic residues" evidence="1">
    <location>
        <begin position="208"/>
        <end position="235"/>
    </location>
</feature>
<proteinExistence type="predicted"/>
<feature type="compositionally biased region" description="Low complexity" evidence="1">
    <location>
        <begin position="178"/>
        <end position="188"/>
    </location>
</feature>
<feature type="compositionally biased region" description="Polar residues" evidence="1">
    <location>
        <begin position="158"/>
        <end position="168"/>
    </location>
</feature>
<feature type="region of interest" description="Disordered" evidence="1">
    <location>
        <begin position="149"/>
        <end position="235"/>
    </location>
</feature>
<evidence type="ECO:0000256" key="1">
    <source>
        <dbReference type="SAM" id="MobiDB-lite"/>
    </source>
</evidence>
<evidence type="ECO:0000313" key="3">
    <source>
        <dbReference type="Proteomes" id="UP000786811"/>
    </source>
</evidence>
<dbReference type="AlphaFoldDB" id="A0A8J2MQD7"/>
<name>A0A8J2MQD7_COTCN</name>
<dbReference type="EMBL" id="CAJNRD030001123">
    <property type="protein sequence ID" value="CAG5102958.1"/>
    <property type="molecule type" value="Genomic_DNA"/>
</dbReference>
<dbReference type="Proteomes" id="UP000786811">
    <property type="component" value="Unassembled WGS sequence"/>
</dbReference>
<gene>
    <name evidence="2" type="ORF">HICCMSTLAB_LOCUS11269</name>
</gene>